<feature type="compositionally biased region" description="Gly residues" evidence="1">
    <location>
        <begin position="92"/>
        <end position="108"/>
    </location>
</feature>
<proteinExistence type="predicted"/>
<feature type="compositionally biased region" description="Basic residues" evidence="1">
    <location>
        <begin position="70"/>
        <end position="84"/>
    </location>
</feature>
<dbReference type="AlphaFoldDB" id="A0A6J4MUI1"/>
<gene>
    <name evidence="2" type="ORF">AVDCRST_MAG32-429</name>
</gene>
<name>A0A6J4MUI1_9ACTN</name>
<feature type="compositionally biased region" description="Low complexity" evidence="1">
    <location>
        <begin position="8"/>
        <end position="22"/>
    </location>
</feature>
<feature type="non-terminal residue" evidence="2">
    <location>
        <position position="115"/>
    </location>
</feature>
<reference evidence="2" key="1">
    <citation type="submission" date="2020-02" db="EMBL/GenBank/DDBJ databases">
        <authorList>
            <person name="Meier V. D."/>
        </authorList>
    </citation>
    <scope>NUCLEOTIDE SEQUENCE</scope>
    <source>
        <strain evidence="2">AVDCRST_MAG32</strain>
    </source>
</reference>
<evidence type="ECO:0000313" key="2">
    <source>
        <dbReference type="EMBL" id="CAA9369185.1"/>
    </source>
</evidence>
<accession>A0A6J4MUI1</accession>
<feature type="non-terminal residue" evidence="2">
    <location>
        <position position="1"/>
    </location>
</feature>
<feature type="compositionally biased region" description="Basic and acidic residues" evidence="1">
    <location>
        <begin position="50"/>
        <end position="59"/>
    </location>
</feature>
<dbReference type="EMBL" id="CADCUM010000020">
    <property type="protein sequence ID" value="CAA9369185.1"/>
    <property type="molecule type" value="Genomic_DNA"/>
</dbReference>
<protein>
    <submittedName>
        <fullName evidence="2">Two-component transcriptional response regulator, LuxR family</fullName>
    </submittedName>
</protein>
<organism evidence="2">
    <name type="scientific">uncultured Nocardioides sp</name>
    <dbReference type="NCBI Taxonomy" id="198441"/>
    <lineage>
        <taxon>Bacteria</taxon>
        <taxon>Bacillati</taxon>
        <taxon>Actinomycetota</taxon>
        <taxon>Actinomycetes</taxon>
        <taxon>Propionibacteriales</taxon>
        <taxon>Nocardioidaceae</taxon>
        <taxon>Nocardioides</taxon>
        <taxon>environmental samples</taxon>
    </lineage>
</organism>
<feature type="region of interest" description="Disordered" evidence="1">
    <location>
        <begin position="1"/>
        <end position="115"/>
    </location>
</feature>
<evidence type="ECO:0000256" key="1">
    <source>
        <dbReference type="SAM" id="MobiDB-lite"/>
    </source>
</evidence>
<sequence length="115" mass="11894">APGPRDPPGVARRGRGVPVPQGVRPPPRAHATSRPRGVPRGPDGPGLADDVLHQLQDHRRAPRVAAPQARRQRPAAGPHHHPPRPRAPLRGPRGGAARGAGERAGGGAARPAGRL</sequence>